<accession>A0A9X1QUK1</accession>
<feature type="chain" id="PRO_5040929035" evidence="2">
    <location>
        <begin position="22"/>
        <end position="56"/>
    </location>
</feature>
<evidence type="ECO:0000313" key="4">
    <source>
        <dbReference type="Proteomes" id="UP001139461"/>
    </source>
</evidence>
<name>A0A9X1QUK1_9FLAO</name>
<organism evidence="3 4">
    <name type="scientific">Aequorivita vitellina</name>
    <dbReference type="NCBI Taxonomy" id="2874475"/>
    <lineage>
        <taxon>Bacteria</taxon>
        <taxon>Pseudomonadati</taxon>
        <taxon>Bacteroidota</taxon>
        <taxon>Flavobacteriia</taxon>
        <taxon>Flavobacteriales</taxon>
        <taxon>Flavobacteriaceae</taxon>
        <taxon>Aequorivita</taxon>
    </lineage>
</organism>
<comment type="caution">
    <text evidence="3">The sequence shown here is derived from an EMBL/GenBank/DDBJ whole genome shotgun (WGS) entry which is preliminary data.</text>
</comment>
<reference evidence="3" key="1">
    <citation type="submission" date="2021-09" db="EMBL/GenBank/DDBJ databases">
        <title>Genome of Aequorivita sp. strain F47161.</title>
        <authorList>
            <person name="Wang Y."/>
        </authorList>
    </citation>
    <scope>NUCLEOTIDE SEQUENCE</scope>
    <source>
        <strain evidence="3">F47161</strain>
    </source>
</reference>
<feature type="compositionally biased region" description="Basic and acidic residues" evidence="1">
    <location>
        <begin position="36"/>
        <end position="47"/>
    </location>
</feature>
<dbReference type="RefSeq" id="WP_237602824.1">
    <property type="nucleotide sequence ID" value="NZ_JAIRBA010000013.1"/>
</dbReference>
<evidence type="ECO:0000256" key="1">
    <source>
        <dbReference type="SAM" id="MobiDB-lite"/>
    </source>
</evidence>
<feature type="region of interest" description="Disordered" evidence="1">
    <location>
        <begin position="36"/>
        <end position="56"/>
    </location>
</feature>
<evidence type="ECO:0000256" key="2">
    <source>
        <dbReference type="SAM" id="SignalP"/>
    </source>
</evidence>
<sequence length="56" mass="6061">MKFLSAIVCLVCFTLPSISYTQISVNDLIEDVKKERGNATDTGKEASDASAMEGMM</sequence>
<proteinExistence type="predicted"/>
<keyword evidence="2" id="KW-0732">Signal</keyword>
<dbReference type="EMBL" id="JAIRBA010000013">
    <property type="protein sequence ID" value="MCG2419035.1"/>
    <property type="molecule type" value="Genomic_DNA"/>
</dbReference>
<protein>
    <submittedName>
        <fullName evidence="3">Uncharacterized protein</fullName>
    </submittedName>
</protein>
<dbReference type="Proteomes" id="UP001139461">
    <property type="component" value="Unassembled WGS sequence"/>
</dbReference>
<evidence type="ECO:0000313" key="3">
    <source>
        <dbReference type="EMBL" id="MCG2419035.1"/>
    </source>
</evidence>
<dbReference type="AlphaFoldDB" id="A0A9X1QUK1"/>
<keyword evidence="4" id="KW-1185">Reference proteome</keyword>
<gene>
    <name evidence="3" type="ORF">K8089_08365</name>
</gene>
<feature type="signal peptide" evidence="2">
    <location>
        <begin position="1"/>
        <end position="21"/>
    </location>
</feature>